<dbReference type="Proteomes" id="UP001597040">
    <property type="component" value="Unassembled WGS sequence"/>
</dbReference>
<gene>
    <name evidence="10" type="ORF">ACFQ3N_19685</name>
</gene>
<evidence type="ECO:0000256" key="1">
    <source>
        <dbReference type="ARBA" id="ARBA00004651"/>
    </source>
</evidence>
<dbReference type="Pfam" id="PF00528">
    <property type="entry name" value="BPD_transp_1"/>
    <property type="match status" value="1"/>
</dbReference>
<dbReference type="EMBL" id="JBHTKJ010000074">
    <property type="protein sequence ID" value="MFD1040587.1"/>
    <property type="molecule type" value="Genomic_DNA"/>
</dbReference>
<dbReference type="InterPro" id="IPR000515">
    <property type="entry name" value="MetI-like"/>
</dbReference>
<feature type="transmembrane region" description="Helical" evidence="8">
    <location>
        <begin position="193"/>
        <end position="214"/>
    </location>
</feature>
<feature type="domain" description="ABC transmembrane type-1" evidence="9">
    <location>
        <begin position="13"/>
        <end position="214"/>
    </location>
</feature>
<reference evidence="11" key="1">
    <citation type="journal article" date="2019" name="Int. J. Syst. Evol. Microbiol.">
        <title>The Global Catalogue of Microorganisms (GCM) 10K type strain sequencing project: providing services to taxonomists for standard genome sequencing and annotation.</title>
        <authorList>
            <consortium name="The Broad Institute Genomics Platform"/>
            <consortium name="The Broad Institute Genome Sequencing Center for Infectious Disease"/>
            <person name="Wu L."/>
            <person name="Ma J."/>
        </authorList>
    </citation>
    <scope>NUCLEOTIDE SEQUENCE [LARGE SCALE GENOMIC DNA]</scope>
    <source>
        <strain evidence="11">CCUG 56754</strain>
    </source>
</reference>
<keyword evidence="4 8" id="KW-0812">Transmembrane</keyword>
<comment type="caution">
    <text evidence="10">The sequence shown here is derived from an EMBL/GenBank/DDBJ whole genome shotgun (WGS) entry which is preliminary data.</text>
</comment>
<keyword evidence="5" id="KW-0029">Amino-acid transport</keyword>
<proteinExistence type="inferred from homology"/>
<dbReference type="Gene3D" id="1.10.3720.10">
    <property type="entry name" value="MetI-like"/>
    <property type="match status" value="1"/>
</dbReference>
<keyword evidence="7 8" id="KW-0472">Membrane</keyword>
<feature type="transmembrane region" description="Helical" evidence="8">
    <location>
        <begin position="16"/>
        <end position="40"/>
    </location>
</feature>
<dbReference type="InterPro" id="IPR035906">
    <property type="entry name" value="MetI-like_sf"/>
</dbReference>
<evidence type="ECO:0000256" key="8">
    <source>
        <dbReference type="RuleBase" id="RU363032"/>
    </source>
</evidence>
<evidence type="ECO:0000256" key="5">
    <source>
        <dbReference type="ARBA" id="ARBA00022970"/>
    </source>
</evidence>
<evidence type="ECO:0000256" key="4">
    <source>
        <dbReference type="ARBA" id="ARBA00022692"/>
    </source>
</evidence>
<evidence type="ECO:0000259" key="9">
    <source>
        <dbReference type="PROSITE" id="PS50928"/>
    </source>
</evidence>
<dbReference type="PROSITE" id="PS50928">
    <property type="entry name" value="ABC_TM1"/>
    <property type="match status" value="1"/>
</dbReference>
<dbReference type="InterPro" id="IPR010065">
    <property type="entry name" value="AA_ABC_transptr_permease_3TM"/>
</dbReference>
<evidence type="ECO:0000256" key="2">
    <source>
        <dbReference type="ARBA" id="ARBA00022448"/>
    </source>
</evidence>
<comment type="subcellular location">
    <subcellularLocation>
        <location evidence="1 8">Cell membrane</location>
        <topology evidence="1 8">Multi-pass membrane protein</topology>
    </subcellularLocation>
</comment>
<keyword evidence="2 8" id="KW-0813">Transport</keyword>
<accession>A0ABW3LRC5</accession>
<organism evidence="10 11">
    <name type="scientific">Virgibacillus byunsanensis</name>
    <dbReference type="NCBI Taxonomy" id="570945"/>
    <lineage>
        <taxon>Bacteria</taxon>
        <taxon>Bacillati</taxon>
        <taxon>Bacillota</taxon>
        <taxon>Bacilli</taxon>
        <taxon>Bacillales</taxon>
        <taxon>Bacillaceae</taxon>
        <taxon>Virgibacillus</taxon>
    </lineage>
</organism>
<keyword evidence="6 8" id="KW-1133">Transmembrane helix</keyword>
<dbReference type="NCBIfam" id="TIGR01726">
    <property type="entry name" value="HEQRo_perm_3TM"/>
    <property type="match status" value="1"/>
</dbReference>
<comment type="similarity">
    <text evidence="8">Belongs to the binding-protein-dependent transport system permease family.</text>
</comment>
<dbReference type="SUPFAM" id="SSF161098">
    <property type="entry name" value="MetI-like"/>
    <property type="match status" value="1"/>
</dbReference>
<name>A0ABW3LRC5_9BACI</name>
<evidence type="ECO:0000256" key="7">
    <source>
        <dbReference type="ARBA" id="ARBA00023136"/>
    </source>
</evidence>
<evidence type="ECO:0000256" key="6">
    <source>
        <dbReference type="ARBA" id="ARBA00022989"/>
    </source>
</evidence>
<keyword evidence="3" id="KW-1003">Cell membrane</keyword>
<dbReference type="PANTHER" id="PTHR30614:SF0">
    <property type="entry name" value="L-CYSTINE TRANSPORT SYSTEM PERMEASE PROTEIN TCYL"/>
    <property type="match status" value="1"/>
</dbReference>
<protein>
    <submittedName>
        <fullName evidence="10">Amino acid ABC transporter permease</fullName>
    </submittedName>
</protein>
<evidence type="ECO:0000313" key="11">
    <source>
        <dbReference type="Proteomes" id="UP001597040"/>
    </source>
</evidence>
<dbReference type="CDD" id="cd06261">
    <property type="entry name" value="TM_PBP2"/>
    <property type="match status" value="1"/>
</dbReference>
<dbReference type="RefSeq" id="WP_390364814.1">
    <property type="nucleotide sequence ID" value="NZ_JBHTKJ010000074.1"/>
</dbReference>
<keyword evidence="11" id="KW-1185">Reference proteome</keyword>
<dbReference type="PANTHER" id="PTHR30614">
    <property type="entry name" value="MEMBRANE COMPONENT OF AMINO ACID ABC TRANSPORTER"/>
    <property type="match status" value="1"/>
</dbReference>
<dbReference type="InterPro" id="IPR043429">
    <property type="entry name" value="ArtM/GltK/GlnP/TcyL/YhdX-like"/>
</dbReference>
<evidence type="ECO:0000313" key="10">
    <source>
        <dbReference type="EMBL" id="MFD1040587.1"/>
    </source>
</evidence>
<evidence type="ECO:0000256" key="3">
    <source>
        <dbReference type="ARBA" id="ARBA00022475"/>
    </source>
</evidence>
<feature type="transmembrane region" description="Helical" evidence="8">
    <location>
        <begin position="52"/>
        <end position="76"/>
    </location>
</feature>
<sequence>MDTPNTLHTIIQLLEVAYINLIILVVSAVFGLLLGALLTMFKIKKIPVLKQLVGTFSSFARSVPIIIQLFIVYYALPPIAAQFGIDINNLGASVAATFALTMYHGGYLTEVFRAAYISVEKGQHEAADSFGYPPVKKFFRIILPQVIPVALPGWGNALVHLTHDTSLVFALGVIDLMGRADLISASSYGVNQVQIYIIVALLYCLITFMTDWMVRLFEKKNRKYKLDTGLKAGGI</sequence>